<dbReference type="Proteomes" id="UP000507470">
    <property type="component" value="Unassembled WGS sequence"/>
</dbReference>
<dbReference type="PANTHER" id="PTHR31718:SF60">
    <property type="entry name" value="LIPOXYGENASE HOMOLOGY DOMAIN-CONTAINING PROTEIN 1"/>
    <property type="match status" value="1"/>
</dbReference>
<proteinExistence type="predicted"/>
<dbReference type="GO" id="GO:0004051">
    <property type="term" value="F:arachidonate 5-lipoxygenase activity"/>
    <property type="evidence" value="ECO:0007669"/>
    <property type="project" value="UniProtKB-EC"/>
</dbReference>
<evidence type="ECO:0000259" key="2">
    <source>
        <dbReference type="PROSITE" id="PS50095"/>
    </source>
</evidence>
<feature type="domain" description="PLAT" evidence="2">
    <location>
        <begin position="4"/>
        <end position="120"/>
    </location>
</feature>
<dbReference type="Gene3D" id="2.60.60.20">
    <property type="entry name" value="PLAT/LH2 domain"/>
    <property type="match status" value="1"/>
</dbReference>
<dbReference type="OrthoDB" id="6067698at2759"/>
<dbReference type="InterPro" id="IPR036392">
    <property type="entry name" value="PLAT/LH2_dom_sf"/>
</dbReference>
<dbReference type="Pfam" id="PF01477">
    <property type="entry name" value="PLAT"/>
    <property type="match status" value="1"/>
</dbReference>
<evidence type="ECO:0000256" key="1">
    <source>
        <dbReference type="PROSITE-ProRule" id="PRU00152"/>
    </source>
</evidence>
<keyword evidence="4" id="KW-1185">Reference proteome</keyword>
<dbReference type="SMART" id="SM00308">
    <property type="entry name" value="LH2"/>
    <property type="match status" value="1"/>
</dbReference>
<evidence type="ECO:0000313" key="4">
    <source>
        <dbReference type="Proteomes" id="UP000507470"/>
    </source>
</evidence>
<accession>A0A6J8APG6</accession>
<reference evidence="3 4" key="1">
    <citation type="submission" date="2020-06" db="EMBL/GenBank/DDBJ databases">
        <authorList>
            <person name="Li R."/>
            <person name="Bekaert M."/>
        </authorList>
    </citation>
    <scope>NUCLEOTIDE SEQUENCE [LARGE SCALE GENOMIC DNA]</scope>
    <source>
        <strain evidence="4">wild</strain>
    </source>
</reference>
<keyword evidence="3" id="KW-0560">Oxidoreductase</keyword>
<comment type="caution">
    <text evidence="1">Lacks conserved residue(s) required for the propagation of feature annotation.</text>
</comment>
<dbReference type="PANTHER" id="PTHR31718">
    <property type="entry name" value="PLAT DOMAIN-CONTAINING PROTEIN"/>
    <property type="match status" value="1"/>
</dbReference>
<dbReference type="EC" id="1.13.11.34" evidence="3"/>
<name>A0A6J8APG6_MYTCO</name>
<protein>
    <submittedName>
        <fullName evidence="3">ALOX5</fullName>
        <ecNumber evidence="3">1.13.11.34</ecNumber>
    </submittedName>
</protein>
<dbReference type="SUPFAM" id="SSF49723">
    <property type="entry name" value="Lipase/lipooxygenase domain (PLAT/LH2 domain)"/>
    <property type="match status" value="1"/>
</dbReference>
<dbReference type="EMBL" id="CACVKT020001747">
    <property type="protein sequence ID" value="CAC5371113.1"/>
    <property type="molecule type" value="Genomic_DNA"/>
</dbReference>
<organism evidence="3 4">
    <name type="scientific">Mytilus coruscus</name>
    <name type="common">Sea mussel</name>
    <dbReference type="NCBI Taxonomy" id="42192"/>
    <lineage>
        <taxon>Eukaryota</taxon>
        <taxon>Metazoa</taxon>
        <taxon>Spiralia</taxon>
        <taxon>Lophotrochozoa</taxon>
        <taxon>Mollusca</taxon>
        <taxon>Bivalvia</taxon>
        <taxon>Autobranchia</taxon>
        <taxon>Pteriomorphia</taxon>
        <taxon>Mytilida</taxon>
        <taxon>Mytiloidea</taxon>
        <taxon>Mytilidae</taxon>
        <taxon>Mytilinae</taxon>
        <taxon>Mytilus</taxon>
    </lineage>
</organism>
<sequence>MPSFQYTVYVKTGDKKFAGTDANVYIILYDSGGNKTQEFHLDKFFRDDFERGQLDDFPLEDNVDLQNISELELWRDDYGFGDEWYVDYIQVHKNEEIYSFPMFKWIKAHHHYLIPHLDTSLPQFHPHQEQRELELLEKQTYYQLCQKVSGCSMQVIGFSPYKVANDDNIYYVYLKKFEVMI</sequence>
<dbReference type="AlphaFoldDB" id="A0A6J8APG6"/>
<gene>
    <name evidence="3" type="ORF">MCOR_9692</name>
</gene>
<dbReference type="PROSITE" id="PS50095">
    <property type="entry name" value="PLAT"/>
    <property type="match status" value="1"/>
</dbReference>
<dbReference type="InterPro" id="IPR001024">
    <property type="entry name" value="PLAT/LH2_dom"/>
</dbReference>
<evidence type="ECO:0000313" key="3">
    <source>
        <dbReference type="EMBL" id="CAC5371113.1"/>
    </source>
</evidence>